<keyword evidence="3 6" id="KW-0812">Transmembrane</keyword>
<dbReference type="Pfam" id="PF07690">
    <property type="entry name" value="MFS_1"/>
    <property type="match status" value="1"/>
</dbReference>
<keyword evidence="5 6" id="KW-0472">Membrane</keyword>
<dbReference type="InterPro" id="IPR020846">
    <property type="entry name" value="MFS_dom"/>
</dbReference>
<dbReference type="GO" id="GO:0016020">
    <property type="term" value="C:membrane"/>
    <property type="evidence" value="ECO:0007669"/>
    <property type="project" value="UniProtKB-SubCell"/>
</dbReference>
<keyword evidence="9" id="KW-1185">Reference proteome</keyword>
<evidence type="ECO:0000313" key="9">
    <source>
        <dbReference type="Proteomes" id="UP001181693"/>
    </source>
</evidence>
<feature type="domain" description="Major facilitator superfamily (MFS) profile" evidence="7">
    <location>
        <begin position="1"/>
        <end position="361"/>
    </location>
</feature>
<feature type="transmembrane region" description="Helical" evidence="6">
    <location>
        <begin position="268"/>
        <end position="294"/>
    </location>
</feature>
<evidence type="ECO:0000256" key="6">
    <source>
        <dbReference type="SAM" id="Phobius"/>
    </source>
</evidence>
<feature type="transmembrane region" description="Helical" evidence="6">
    <location>
        <begin position="146"/>
        <end position="170"/>
    </location>
</feature>
<accession>A0AAV3AEY6</accession>
<dbReference type="InterPro" id="IPR011701">
    <property type="entry name" value="MFS"/>
</dbReference>
<organism evidence="8 9">
    <name type="scientific">Pyxicephalus adspersus</name>
    <name type="common">African bullfrog</name>
    <dbReference type="NCBI Taxonomy" id="30357"/>
    <lineage>
        <taxon>Eukaryota</taxon>
        <taxon>Metazoa</taxon>
        <taxon>Chordata</taxon>
        <taxon>Craniata</taxon>
        <taxon>Vertebrata</taxon>
        <taxon>Euteleostomi</taxon>
        <taxon>Amphibia</taxon>
        <taxon>Batrachia</taxon>
        <taxon>Anura</taxon>
        <taxon>Neobatrachia</taxon>
        <taxon>Ranoidea</taxon>
        <taxon>Pyxicephalidae</taxon>
        <taxon>Pyxicephalinae</taxon>
        <taxon>Pyxicephalus</taxon>
    </lineage>
</organism>
<dbReference type="Proteomes" id="UP001181693">
    <property type="component" value="Unassembled WGS sequence"/>
</dbReference>
<dbReference type="PROSITE" id="PS50850">
    <property type="entry name" value="MFS"/>
    <property type="match status" value="1"/>
</dbReference>
<evidence type="ECO:0000256" key="3">
    <source>
        <dbReference type="ARBA" id="ARBA00022692"/>
    </source>
</evidence>
<evidence type="ECO:0000259" key="7">
    <source>
        <dbReference type="PROSITE" id="PS50850"/>
    </source>
</evidence>
<sequence>MWSPLVDGLWSRRTFLLLCTAGLCLCCLLCSMLPPGTAFTYLAWLLLLMHILSSMQDVALDAVTVAVLTQEQVGLGNSLQVVAYKLGSVIAGGGALTLLDILGWRMVFLLLAAGYFLATLCAWWARALKGEESVSRENSKDTTRSLSLGSIVRNVLQVPGTGWTIIYVLIYKLGEQGSLTMVPLLLLDHGVSPADLGIWNGILALIVSIVGSALGGMLLGKGRSIQSLLRTVLCLRLLCLIIQTLLLSTLGTDTSLIKGEMGRVDSNWSSACLLLSVVLQHFLAGVITTVTFTLMMHCTRQAKPNIQASHYSLLSSLEVLGKVSFSAVSGLLVDSLGVSVSFSVFIVLSCLPVLHLQNLPAPLS</sequence>
<dbReference type="SUPFAM" id="SSF103473">
    <property type="entry name" value="MFS general substrate transporter"/>
    <property type="match status" value="1"/>
</dbReference>
<evidence type="ECO:0000256" key="5">
    <source>
        <dbReference type="ARBA" id="ARBA00023136"/>
    </source>
</evidence>
<keyword evidence="4 6" id="KW-1133">Transmembrane helix</keyword>
<dbReference type="InterPro" id="IPR036259">
    <property type="entry name" value="MFS_trans_sf"/>
</dbReference>
<comment type="caution">
    <text evidence="8">The sequence shown here is derived from an EMBL/GenBank/DDBJ whole genome shotgun (WGS) entry which is preliminary data.</text>
</comment>
<gene>
    <name evidence="8" type="ORF">GDO54_011640</name>
</gene>
<feature type="transmembrane region" description="Helical" evidence="6">
    <location>
        <begin position="105"/>
        <end position="125"/>
    </location>
</feature>
<evidence type="ECO:0000313" key="8">
    <source>
        <dbReference type="EMBL" id="DBA23928.1"/>
    </source>
</evidence>
<dbReference type="EMBL" id="DYDO01000005">
    <property type="protein sequence ID" value="DBA23928.1"/>
    <property type="molecule type" value="Genomic_DNA"/>
</dbReference>
<proteinExistence type="predicted"/>
<dbReference type="PANTHER" id="PTHR12778:SF10">
    <property type="entry name" value="MAJOR FACILITATOR SUPERFAMILY DOMAIN-CONTAINING PROTEIN 3"/>
    <property type="match status" value="1"/>
</dbReference>
<keyword evidence="2" id="KW-0813">Transport</keyword>
<feature type="transmembrane region" description="Helical" evidence="6">
    <location>
        <begin position="198"/>
        <end position="220"/>
    </location>
</feature>
<dbReference type="AlphaFoldDB" id="A0AAV3AEY6"/>
<feature type="transmembrane region" description="Helical" evidence="6">
    <location>
        <begin position="227"/>
        <end position="248"/>
    </location>
</feature>
<dbReference type="InterPro" id="IPR004752">
    <property type="entry name" value="AmpG_permease/AT-1"/>
</dbReference>
<evidence type="ECO:0000256" key="4">
    <source>
        <dbReference type="ARBA" id="ARBA00022989"/>
    </source>
</evidence>
<dbReference type="PANTHER" id="PTHR12778">
    <property type="entry name" value="SOLUTE CARRIER FAMILY 33 ACETYL-COA TRANSPORTER -RELATED"/>
    <property type="match status" value="1"/>
</dbReference>
<evidence type="ECO:0000256" key="2">
    <source>
        <dbReference type="ARBA" id="ARBA00022448"/>
    </source>
</evidence>
<dbReference type="Gene3D" id="1.20.1250.20">
    <property type="entry name" value="MFS general substrate transporter like domains"/>
    <property type="match status" value="1"/>
</dbReference>
<comment type="subcellular location">
    <subcellularLocation>
        <location evidence="1">Membrane</location>
        <topology evidence="1">Multi-pass membrane protein</topology>
    </subcellularLocation>
</comment>
<protein>
    <recommendedName>
        <fullName evidence="7">Major facilitator superfamily (MFS) profile domain-containing protein</fullName>
    </recommendedName>
</protein>
<name>A0AAV3AEY6_PYXAD</name>
<evidence type="ECO:0000256" key="1">
    <source>
        <dbReference type="ARBA" id="ARBA00004141"/>
    </source>
</evidence>
<reference evidence="8" key="1">
    <citation type="thesis" date="2020" institute="ProQuest LLC" country="789 East Eisenhower Parkway, Ann Arbor, MI, USA">
        <title>Comparative Genomics and Chromosome Evolution.</title>
        <authorList>
            <person name="Mudd A.B."/>
        </authorList>
    </citation>
    <scope>NUCLEOTIDE SEQUENCE</scope>
    <source>
        <strain evidence="8">1538</strain>
        <tissue evidence="8">Blood</tissue>
    </source>
</reference>
<dbReference type="GO" id="GO:0022857">
    <property type="term" value="F:transmembrane transporter activity"/>
    <property type="evidence" value="ECO:0007669"/>
    <property type="project" value="InterPro"/>
</dbReference>